<dbReference type="OrthoDB" id="386081at2157"/>
<dbReference type="EMBL" id="CP000505">
    <property type="protein sequence ID" value="ABL77812.1"/>
    <property type="molecule type" value="Genomic_DNA"/>
</dbReference>
<keyword evidence="2" id="KW-1185">Reference proteome</keyword>
<dbReference type="RefSeq" id="WP_011752077.1">
    <property type="nucleotide sequence ID" value="NC_008698.1"/>
</dbReference>
<name>A1RX82_THEPD</name>
<gene>
    <name evidence="1" type="ordered locus">Tpen_0403</name>
</gene>
<dbReference type="EnsemblBacteria" id="ABL77812">
    <property type="protein sequence ID" value="ABL77812"/>
    <property type="gene ID" value="Tpen_0403"/>
</dbReference>
<sequence>MPKTALYVLSGVSVDDLRSSIARLNATTRNFSLESVSGGEWVTARLTTAPLRDNCYSIRIRLSKKRGWLWGEEFVACIEEYGESVRLTVRRVKGVGRVGSDLIGAWIIEDTSRELPWLEVRHAELF</sequence>
<dbReference type="AlphaFoldDB" id="A1RX82"/>
<reference evidence="2" key="1">
    <citation type="journal article" date="2008" name="J. Bacteriol.">
        <title>Genome sequence of Thermofilum pendens reveals an exceptional loss of biosynthetic pathways without genome reduction.</title>
        <authorList>
            <person name="Anderson I."/>
            <person name="Rodriguez J."/>
            <person name="Susanti D."/>
            <person name="Porat I."/>
            <person name="Reich C."/>
            <person name="Ulrich L.E."/>
            <person name="Elkins J.G."/>
            <person name="Mavromatis K."/>
            <person name="Lykidis A."/>
            <person name="Kim E."/>
            <person name="Thompson L.S."/>
            <person name="Nolan M."/>
            <person name="Land M."/>
            <person name="Copeland A."/>
            <person name="Lapidus A."/>
            <person name="Lucas S."/>
            <person name="Detter C."/>
            <person name="Zhulin I.B."/>
            <person name="Olsen G.J."/>
            <person name="Whitman W."/>
            <person name="Mukhopadhyay B."/>
            <person name="Bristow J."/>
            <person name="Kyrpides N."/>
        </authorList>
    </citation>
    <scope>NUCLEOTIDE SEQUENCE [LARGE SCALE GENOMIC DNA]</scope>
    <source>
        <strain evidence="2">DSM 2475 / Hrk 5</strain>
    </source>
</reference>
<accession>A1RX82</accession>
<dbReference type="GeneID" id="4601497"/>
<dbReference type="KEGG" id="tpe:Tpen_0403"/>
<evidence type="ECO:0000313" key="1">
    <source>
        <dbReference type="EMBL" id="ABL77812.1"/>
    </source>
</evidence>
<dbReference type="HOGENOM" id="CLU_1954779_0_0_2"/>
<organism evidence="1 2">
    <name type="scientific">Thermofilum pendens (strain DSM 2475 / Hrk 5)</name>
    <dbReference type="NCBI Taxonomy" id="368408"/>
    <lineage>
        <taxon>Archaea</taxon>
        <taxon>Thermoproteota</taxon>
        <taxon>Thermoprotei</taxon>
        <taxon>Thermofilales</taxon>
        <taxon>Thermofilaceae</taxon>
        <taxon>Thermofilum</taxon>
    </lineage>
</organism>
<proteinExistence type="predicted"/>
<dbReference type="Proteomes" id="UP000000641">
    <property type="component" value="Chromosome"/>
</dbReference>
<evidence type="ECO:0000313" key="2">
    <source>
        <dbReference type="Proteomes" id="UP000000641"/>
    </source>
</evidence>
<protein>
    <submittedName>
        <fullName evidence="1">Uncharacterized protein</fullName>
    </submittedName>
</protein>